<accession>A0A9P9D203</accession>
<evidence type="ECO:0000313" key="2">
    <source>
        <dbReference type="EMBL" id="KAH7110952.1"/>
    </source>
</evidence>
<keyword evidence="3" id="KW-1185">Reference proteome</keyword>
<gene>
    <name evidence="2" type="ORF">EDB81DRAFT_831165</name>
</gene>
<dbReference type="AlphaFoldDB" id="A0A9P9D203"/>
<comment type="caution">
    <text evidence="2">The sequence shown here is derived from an EMBL/GenBank/DDBJ whole genome shotgun (WGS) entry which is preliminary data.</text>
</comment>
<evidence type="ECO:0000256" key="1">
    <source>
        <dbReference type="SAM" id="MobiDB-lite"/>
    </source>
</evidence>
<dbReference type="EMBL" id="JAGMUV010000043">
    <property type="protein sequence ID" value="KAH7110952.1"/>
    <property type="molecule type" value="Genomic_DNA"/>
</dbReference>
<reference evidence="2" key="1">
    <citation type="journal article" date="2021" name="Nat. Commun.">
        <title>Genetic determinants of endophytism in the Arabidopsis root mycobiome.</title>
        <authorList>
            <person name="Mesny F."/>
            <person name="Miyauchi S."/>
            <person name="Thiergart T."/>
            <person name="Pickel B."/>
            <person name="Atanasova L."/>
            <person name="Karlsson M."/>
            <person name="Huettel B."/>
            <person name="Barry K.W."/>
            <person name="Haridas S."/>
            <person name="Chen C."/>
            <person name="Bauer D."/>
            <person name="Andreopoulos W."/>
            <person name="Pangilinan J."/>
            <person name="LaButti K."/>
            <person name="Riley R."/>
            <person name="Lipzen A."/>
            <person name="Clum A."/>
            <person name="Drula E."/>
            <person name="Henrissat B."/>
            <person name="Kohler A."/>
            <person name="Grigoriev I.V."/>
            <person name="Martin F.M."/>
            <person name="Hacquard S."/>
        </authorList>
    </citation>
    <scope>NUCLEOTIDE SEQUENCE</scope>
    <source>
        <strain evidence="2">MPI-CAGE-AT-0147</strain>
    </source>
</reference>
<name>A0A9P9D203_9HYPO</name>
<proteinExistence type="predicted"/>
<evidence type="ECO:0000313" key="3">
    <source>
        <dbReference type="Proteomes" id="UP000738349"/>
    </source>
</evidence>
<sequence length="92" mass="10504">MPARLRARVLDYFALVSIGSLLRQTECSRRPTHRRKEQRSRGCPHVLESVQNAMRGRKFGSKSNPDSPPRCHSACGPPRRSHQGRQAKQQSR</sequence>
<feature type="region of interest" description="Disordered" evidence="1">
    <location>
        <begin position="27"/>
        <end position="92"/>
    </location>
</feature>
<protein>
    <submittedName>
        <fullName evidence="2">Uncharacterized protein</fullName>
    </submittedName>
</protein>
<feature type="compositionally biased region" description="Basic residues" evidence="1">
    <location>
        <begin position="79"/>
        <end position="92"/>
    </location>
</feature>
<organism evidence="2 3">
    <name type="scientific">Dactylonectria macrodidyma</name>
    <dbReference type="NCBI Taxonomy" id="307937"/>
    <lineage>
        <taxon>Eukaryota</taxon>
        <taxon>Fungi</taxon>
        <taxon>Dikarya</taxon>
        <taxon>Ascomycota</taxon>
        <taxon>Pezizomycotina</taxon>
        <taxon>Sordariomycetes</taxon>
        <taxon>Hypocreomycetidae</taxon>
        <taxon>Hypocreales</taxon>
        <taxon>Nectriaceae</taxon>
        <taxon>Dactylonectria</taxon>
    </lineage>
</organism>
<dbReference type="Proteomes" id="UP000738349">
    <property type="component" value="Unassembled WGS sequence"/>
</dbReference>